<evidence type="ECO:0000256" key="1">
    <source>
        <dbReference type="ARBA" id="ARBA00004571"/>
    </source>
</evidence>
<feature type="domain" description="TonB-dependent receptor-like beta-barrel" evidence="11">
    <location>
        <begin position="261"/>
        <end position="696"/>
    </location>
</feature>
<evidence type="ECO:0000256" key="10">
    <source>
        <dbReference type="SAM" id="SignalP"/>
    </source>
</evidence>
<dbReference type="InterPro" id="IPR000531">
    <property type="entry name" value="Beta-barrel_TonB"/>
</dbReference>
<keyword evidence="7 8" id="KW-0998">Cell outer membrane</keyword>
<dbReference type="SUPFAM" id="SSF56935">
    <property type="entry name" value="Porins"/>
    <property type="match status" value="1"/>
</dbReference>
<name>A0A975G4R5_9BACT</name>
<evidence type="ECO:0000256" key="8">
    <source>
        <dbReference type="PROSITE-ProRule" id="PRU01360"/>
    </source>
</evidence>
<dbReference type="InterPro" id="IPR039426">
    <property type="entry name" value="TonB-dep_rcpt-like"/>
</dbReference>
<feature type="domain" description="TonB-dependent receptor plug" evidence="12">
    <location>
        <begin position="61"/>
        <end position="161"/>
    </location>
</feature>
<dbReference type="Pfam" id="PF00593">
    <property type="entry name" value="TonB_dep_Rec_b-barrel"/>
    <property type="match status" value="1"/>
</dbReference>
<protein>
    <submittedName>
        <fullName evidence="13">TonB-dependent receptor</fullName>
    </submittedName>
</protein>
<evidence type="ECO:0000256" key="6">
    <source>
        <dbReference type="ARBA" id="ARBA00023136"/>
    </source>
</evidence>
<keyword evidence="3 8" id="KW-1134">Transmembrane beta strand</keyword>
<sequence length="727" mass="79567">MNALFAAAGFALVAVTPGFVFSQDLLEPVEPPQEEQPELEEVVVTGEREEKASHLGAISMQPVQVVPKAVLQRNARATLGETLGWEPGVSSGYFGPGSSRPVIRGFEGVRVRTLKDDLGTFDLSDVSPDHGVALEPFLLESVEIHRGPASLLYGNSAIGGAVNARSRVLARSHPAEAVSGGWETRYDTNGEAWAGAGHLTLSEGPWILRFTGSARDSNDISIPGRARSGAHEFVESPRVYDPGLGMEIPVPNASGTLPNSAHEGSTWSGGISWKPEDRPYLLGMSYSRFDSTYGVPYFYPGDPTDLFGDYSIQMAQDRFDFEGSADFENACISRIEGRLGYATYRHGEFFEGMGKDSGRDFLDTSLGKDAWEGRLDTHHKLLDGRLTGVVGITGGIEDLTAARTVFPPPGIQRARSQFHSESAGIYLLEKYEVGDWTWQIGHRTEAAKVTDESLEHLGFVRGSEDVSNSTSGGLTWNRKDVPWFDDMSLTAVLSRVERTPTATERYAFWNNAGIGRFLVGGDLDGVPLDQERSTGGELGLKVSKGPATLRVNGYYYDFSNFIFLQEAPGLTGGFGRAVQYIGREARFTGFESELEWRVREGLGLTLMSDYVHATNVTDDEPVPRMPPLRLGTRLEWQHGNFNAGVELRHAFAQDRVKPAPRAELPPGSYTMLNADASWKLSRAGQDVTFFIRATNLLNEEARVSTSFRKDTAPLPGRGLSLGIRHEF</sequence>
<dbReference type="EMBL" id="CP073100">
    <property type="protein sequence ID" value="QUE49287.1"/>
    <property type="molecule type" value="Genomic_DNA"/>
</dbReference>
<keyword evidence="4 8" id="KW-0812">Transmembrane</keyword>
<evidence type="ECO:0000256" key="7">
    <source>
        <dbReference type="ARBA" id="ARBA00023237"/>
    </source>
</evidence>
<gene>
    <name evidence="13" type="ORF">KBB96_10425</name>
</gene>
<dbReference type="Gene3D" id="2.170.130.10">
    <property type="entry name" value="TonB-dependent receptor, plug domain"/>
    <property type="match status" value="1"/>
</dbReference>
<evidence type="ECO:0000259" key="12">
    <source>
        <dbReference type="Pfam" id="PF07715"/>
    </source>
</evidence>
<dbReference type="Pfam" id="PF07715">
    <property type="entry name" value="Plug"/>
    <property type="match status" value="1"/>
</dbReference>
<feature type="signal peptide" evidence="10">
    <location>
        <begin position="1"/>
        <end position="22"/>
    </location>
</feature>
<comment type="subcellular location">
    <subcellularLocation>
        <location evidence="1 8">Cell outer membrane</location>
        <topology evidence="1 8">Multi-pass membrane protein</topology>
    </subcellularLocation>
</comment>
<dbReference type="GO" id="GO:0015344">
    <property type="term" value="F:siderophore uptake transmembrane transporter activity"/>
    <property type="evidence" value="ECO:0007669"/>
    <property type="project" value="TreeGrafter"/>
</dbReference>
<reference evidence="13" key="1">
    <citation type="submission" date="2021-04" db="EMBL/GenBank/DDBJ databases">
        <title>Luteolibacter sp. 32A isolated from the skin of an Anderson's salamander (Ambystoma andersonii).</title>
        <authorList>
            <person name="Spergser J."/>
            <person name="Busse H.-J."/>
        </authorList>
    </citation>
    <scope>NUCLEOTIDE SEQUENCE</scope>
    <source>
        <strain evidence="13">32A</strain>
    </source>
</reference>
<proteinExistence type="inferred from homology"/>
<keyword evidence="6 8" id="KW-0472">Membrane</keyword>
<keyword evidence="10" id="KW-0732">Signal</keyword>
<evidence type="ECO:0000256" key="3">
    <source>
        <dbReference type="ARBA" id="ARBA00022452"/>
    </source>
</evidence>
<comment type="similarity">
    <text evidence="8 9">Belongs to the TonB-dependent receptor family.</text>
</comment>
<dbReference type="PROSITE" id="PS52016">
    <property type="entry name" value="TONB_DEPENDENT_REC_3"/>
    <property type="match status" value="1"/>
</dbReference>
<keyword evidence="14" id="KW-1185">Reference proteome</keyword>
<keyword evidence="5 9" id="KW-0798">TonB box</keyword>
<keyword evidence="2 8" id="KW-0813">Transport</keyword>
<evidence type="ECO:0000313" key="13">
    <source>
        <dbReference type="EMBL" id="QUE49287.1"/>
    </source>
</evidence>
<dbReference type="RefSeq" id="WP_211629326.1">
    <property type="nucleotide sequence ID" value="NZ_CP073100.1"/>
</dbReference>
<evidence type="ECO:0000256" key="4">
    <source>
        <dbReference type="ARBA" id="ARBA00022692"/>
    </source>
</evidence>
<dbReference type="Proteomes" id="UP000676169">
    <property type="component" value="Chromosome"/>
</dbReference>
<dbReference type="GO" id="GO:0044718">
    <property type="term" value="P:siderophore transmembrane transport"/>
    <property type="evidence" value="ECO:0007669"/>
    <property type="project" value="TreeGrafter"/>
</dbReference>
<dbReference type="InterPro" id="IPR036942">
    <property type="entry name" value="Beta-barrel_TonB_sf"/>
</dbReference>
<evidence type="ECO:0000259" key="11">
    <source>
        <dbReference type="Pfam" id="PF00593"/>
    </source>
</evidence>
<keyword evidence="13" id="KW-0675">Receptor</keyword>
<dbReference type="InterPro" id="IPR037066">
    <property type="entry name" value="Plug_dom_sf"/>
</dbReference>
<feature type="chain" id="PRO_5037033682" evidence="10">
    <location>
        <begin position="23"/>
        <end position="727"/>
    </location>
</feature>
<dbReference type="PANTHER" id="PTHR30069">
    <property type="entry name" value="TONB-DEPENDENT OUTER MEMBRANE RECEPTOR"/>
    <property type="match status" value="1"/>
</dbReference>
<dbReference type="PANTHER" id="PTHR30069:SF40">
    <property type="entry name" value="TONB-DEPENDENT RECEPTOR NMB0964-RELATED"/>
    <property type="match status" value="1"/>
</dbReference>
<evidence type="ECO:0000256" key="5">
    <source>
        <dbReference type="ARBA" id="ARBA00023077"/>
    </source>
</evidence>
<dbReference type="InterPro" id="IPR012910">
    <property type="entry name" value="Plug_dom"/>
</dbReference>
<accession>A0A975G4R5</accession>
<dbReference type="AlphaFoldDB" id="A0A975G4R5"/>
<organism evidence="13 14">
    <name type="scientific">Luteolibacter ambystomatis</name>
    <dbReference type="NCBI Taxonomy" id="2824561"/>
    <lineage>
        <taxon>Bacteria</taxon>
        <taxon>Pseudomonadati</taxon>
        <taxon>Verrucomicrobiota</taxon>
        <taxon>Verrucomicrobiia</taxon>
        <taxon>Verrucomicrobiales</taxon>
        <taxon>Verrucomicrobiaceae</taxon>
        <taxon>Luteolibacter</taxon>
    </lineage>
</organism>
<dbReference type="KEGG" id="lamb:KBB96_10425"/>
<evidence type="ECO:0000256" key="2">
    <source>
        <dbReference type="ARBA" id="ARBA00022448"/>
    </source>
</evidence>
<evidence type="ECO:0000256" key="9">
    <source>
        <dbReference type="RuleBase" id="RU003357"/>
    </source>
</evidence>
<dbReference type="Gene3D" id="2.40.170.20">
    <property type="entry name" value="TonB-dependent receptor, beta-barrel domain"/>
    <property type="match status" value="1"/>
</dbReference>
<dbReference type="GO" id="GO:0009279">
    <property type="term" value="C:cell outer membrane"/>
    <property type="evidence" value="ECO:0007669"/>
    <property type="project" value="UniProtKB-SubCell"/>
</dbReference>
<evidence type="ECO:0000313" key="14">
    <source>
        <dbReference type="Proteomes" id="UP000676169"/>
    </source>
</evidence>